<keyword evidence="8" id="KW-0732">Signal</keyword>
<dbReference type="GO" id="GO:0022900">
    <property type="term" value="P:electron transport chain"/>
    <property type="evidence" value="ECO:0007669"/>
    <property type="project" value="UniProtKB-UniRule"/>
</dbReference>
<dbReference type="EMBL" id="BQOL01000001">
    <property type="protein sequence ID" value="GKI18820.1"/>
    <property type="molecule type" value="Genomic_DNA"/>
</dbReference>
<keyword evidence="6" id="KW-1133">Transmembrane helix</keyword>
<feature type="chain" id="PRO_5041394997" description="Ion-translocating oxidoreductase complex subunit G" evidence="8">
    <location>
        <begin position="22"/>
        <end position="225"/>
    </location>
</feature>
<evidence type="ECO:0000256" key="7">
    <source>
        <dbReference type="SAM" id="MobiDB-lite"/>
    </source>
</evidence>
<feature type="signal peptide" evidence="8">
    <location>
        <begin position="1"/>
        <end position="21"/>
    </location>
</feature>
<evidence type="ECO:0000313" key="11">
    <source>
        <dbReference type="Proteomes" id="UP001055105"/>
    </source>
</evidence>
<dbReference type="Proteomes" id="UP001055105">
    <property type="component" value="Unassembled WGS sequence"/>
</dbReference>
<evidence type="ECO:0000259" key="9">
    <source>
        <dbReference type="SMART" id="SM00900"/>
    </source>
</evidence>
<evidence type="ECO:0000313" key="10">
    <source>
        <dbReference type="EMBL" id="GKI18820.1"/>
    </source>
</evidence>
<dbReference type="PANTHER" id="PTHR36118:SF1">
    <property type="entry name" value="ION-TRANSLOCATING OXIDOREDUCTASE COMPLEX SUBUNIT G"/>
    <property type="match status" value="1"/>
</dbReference>
<dbReference type="PANTHER" id="PTHR36118">
    <property type="entry name" value="ION-TRANSLOCATING OXIDOREDUCTASE COMPLEX SUBUNIT G"/>
    <property type="match status" value="1"/>
</dbReference>
<keyword evidence="4 6" id="KW-0288">FMN</keyword>
<comment type="subunit">
    <text evidence="6">The complex is composed of six subunits: RnfA, RnfB, RnfC, RnfD, RnfE and RnfG.</text>
</comment>
<evidence type="ECO:0000256" key="3">
    <source>
        <dbReference type="ARBA" id="ARBA00022630"/>
    </source>
</evidence>
<comment type="subcellular location">
    <subcellularLocation>
        <location evidence="6">Cell membrane</location>
        <topology evidence="6">Single-pass membrane protein</topology>
    </subcellularLocation>
</comment>
<keyword evidence="5 6" id="KW-0249">Electron transport</keyword>
<dbReference type="EC" id="7.-.-.-" evidence="6"/>
<dbReference type="HAMAP" id="MF_00479">
    <property type="entry name" value="RsxG_RnfG"/>
    <property type="match status" value="1"/>
</dbReference>
<feature type="modified residue" description="FMN phosphoryl threonine" evidence="6">
    <location>
        <position position="168"/>
    </location>
</feature>
<dbReference type="NCBIfam" id="TIGR01947">
    <property type="entry name" value="rnfG"/>
    <property type="match status" value="1"/>
</dbReference>
<comment type="caution">
    <text evidence="10">The sequence shown here is derived from an EMBL/GenBank/DDBJ whole genome shotgun (WGS) entry which is preliminary data.</text>
</comment>
<keyword evidence="1 6" id="KW-0813">Transport</keyword>
<dbReference type="PIRSF" id="PIRSF006091">
    <property type="entry name" value="E_trnsport_RnfG"/>
    <property type="match status" value="1"/>
</dbReference>
<gene>
    <name evidence="6" type="primary">rnfG</name>
    <name evidence="10" type="ORF">CE91St16_17280</name>
</gene>
<dbReference type="InterPro" id="IPR007329">
    <property type="entry name" value="FMN-bd"/>
</dbReference>
<evidence type="ECO:0000256" key="2">
    <source>
        <dbReference type="ARBA" id="ARBA00022553"/>
    </source>
</evidence>
<dbReference type="SMART" id="SM00900">
    <property type="entry name" value="FMN_bind"/>
    <property type="match status" value="1"/>
</dbReference>
<keyword evidence="6" id="KW-0812">Transmembrane</keyword>
<proteinExistence type="inferred from homology"/>
<sequence length="225" mass="22919">MKSTLLNMTAVLFGITLVASAGVGAVNMITAEPIAQAEQAAKTAALNGVLPAFDETAAETLTIDEMPITVYTATKGGQLAGYAVESMTKNGFGGAINMMVGFTPDGEVINVNVLKQAETPGLGTKMADADNVLLRSVKGQKLEEKKLVNGKLAVAKDGGDVDALTAATISSRAYVDAINRAWMAYKSVATGATPTDVSSGATSAAGDTAEEQTSGPEAQEGGQNE</sequence>
<keyword evidence="6" id="KW-0472">Membrane</keyword>
<dbReference type="AlphaFoldDB" id="A0AA37NZU0"/>
<evidence type="ECO:0000256" key="6">
    <source>
        <dbReference type="HAMAP-Rule" id="MF_00479"/>
    </source>
</evidence>
<feature type="domain" description="FMN-binding" evidence="9">
    <location>
        <begin position="91"/>
        <end position="185"/>
    </location>
</feature>
<protein>
    <recommendedName>
        <fullName evidence="6">Ion-translocating oxidoreductase complex subunit G</fullName>
        <ecNumber evidence="6">7.-.-.-</ecNumber>
    </recommendedName>
    <alternativeName>
        <fullName evidence="6">Rnf electron transport complex subunit G</fullName>
    </alternativeName>
</protein>
<dbReference type="GO" id="GO:0009055">
    <property type="term" value="F:electron transfer activity"/>
    <property type="evidence" value="ECO:0007669"/>
    <property type="project" value="InterPro"/>
</dbReference>
<dbReference type="GO" id="GO:0005886">
    <property type="term" value="C:plasma membrane"/>
    <property type="evidence" value="ECO:0007669"/>
    <property type="project" value="UniProtKB-SubCell"/>
</dbReference>
<feature type="compositionally biased region" description="Low complexity" evidence="7">
    <location>
        <begin position="195"/>
        <end position="207"/>
    </location>
</feature>
<keyword evidence="6" id="KW-1003">Cell membrane</keyword>
<evidence type="ECO:0000256" key="4">
    <source>
        <dbReference type="ARBA" id="ARBA00022643"/>
    </source>
</evidence>
<organism evidence="10 11">
    <name type="scientific">Alistipes finegoldii</name>
    <dbReference type="NCBI Taxonomy" id="214856"/>
    <lineage>
        <taxon>Bacteria</taxon>
        <taxon>Pseudomonadati</taxon>
        <taxon>Bacteroidota</taxon>
        <taxon>Bacteroidia</taxon>
        <taxon>Bacteroidales</taxon>
        <taxon>Rikenellaceae</taxon>
        <taxon>Alistipes</taxon>
    </lineage>
</organism>
<comment type="cofactor">
    <cofactor evidence="6">
        <name>FMN</name>
        <dbReference type="ChEBI" id="CHEBI:58210"/>
    </cofactor>
</comment>
<dbReference type="RefSeq" id="WP_229100503.1">
    <property type="nucleotide sequence ID" value="NZ_AP025581.1"/>
</dbReference>
<keyword evidence="2 6" id="KW-0597">Phosphoprotein</keyword>
<feature type="region of interest" description="Disordered" evidence="7">
    <location>
        <begin position="192"/>
        <end position="225"/>
    </location>
</feature>
<comment type="function">
    <text evidence="6">Part of a membrane-bound complex that couples electron transfer with translocation of ions across the membrane.</text>
</comment>
<accession>A0AA37NZU0</accession>
<dbReference type="InterPro" id="IPR010209">
    <property type="entry name" value="Ion_transpt_RnfG/RsxG"/>
</dbReference>
<keyword evidence="6" id="KW-1278">Translocase</keyword>
<comment type="similarity">
    <text evidence="6">Belongs to the RnfG family.</text>
</comment>
<evidence type="ECO:0000256" key="8">
    <source>
        <dbReference type="SAM" id="SignalP"/>
    </source>
</evidence>
<dbReference type="Pfam" id="PF04205">
    <property type="entry name" value="FMN_bind"/>
    <property type="match status" value="1"/>
</dbReference>
<dbReference type="GO" id="GO:0010181">
    <property type="term" value="F:FMN binding"/>
    <property type="evidence" value="ECO:0007669"/>
    <property type="project" value="InterPro"/>
</dbReference>
<evidence type="ECO:0000256" key="5">
    <source>
        <dbReference type="ARBA" id="ARBA00022982"/>
    </source>
</evidence>
<reference evidence="10" key="1">
    <citation type="submission" date="2022-01" db="EMBL/GenBank/DDBJ databases">
        <title>Novel bile acid biosynthetic pathways are enriched in the microbiome of centenarians.</title>
        <authorList>
            <person name="Sato Y."/>
            <person name="Atarashi K."/>
            <person name="Plichta R.D."/>
            <person name="Arai Y."/>
            <person name="Sasajima S."/>
            <person name="Kearney M.S."/>
            <person name="Suda W."/>
            <person name="Takeshita K."/>
            <person name="Sasaki T."/>
            <person name="Okamoto S."/>
            <person name="Skelly N.A."/>
            <person name="Okamura Y."/>
            <person name="Vlamakis H."/>
            <person name="Li Y."/>
            <person name="Tanoue T."/>
            <person name="Takei H."/>
            <person name="Nittono H."/>
            <person name="Narushima S."/>
            <person name="Irie J."/>
            <person name="Itoh H."/>
            <person name="Moriya K."/>
            <person name="Sugiura Y."/>
            <person name="Suematsu M."/>
            <person name="Moritoki N."/>
            <person name="Shibata S."/>
            <person name="Littman R.D."/>
            <person name="Fischbach A.M."/>
            <person name="Uwamino Y."/>
            <person name="Inoue T."/>
            <person name="Honda A."/>
            <person name="Hattori M."/>
            <person name="Murai T."/>
            <person name="Xavier J.R."/>
            <person name="Hirose N."/>
            <person name="Honda K."/>
        </authorList>
    </citation>
    <scope>NUCLEOTIDE SEQUENCE</scope>
    <source>
        <strain evidence="10">CE91-St16</strain>
    </source>
</reference>
<evidence type="ECO:0000256" key="1">
    <source>
        <dbReference type="ARBA" id="ARBA00022448"/>
    </source>
</evidence>
<feature type="compositionally biased region" description="Polar residues" evidence="7">
    <location>
        <begin position="211"/>
        <end position="225"/>
    </location>
</feature>
<name>A0AA37NZU0_9BACT</name>
<keyword evidence="3 6" id="KW-0285">Flavoprotein</keyword>